<organism evidence="2 3">
    <name type="scientific">Rhodopirellula islandica</name>
    <dbReference type="NCBI Taxonomy" id="595434"/>
    <lineage>
        <taxon>Bacteria</taxon>
        <taxon>Pseudomonadati</taxon>
        <taxon>Planctomycetota</taxon>
        <taxon>Planctomycetia</taxon>
        <taxon>Pirellulales</taxon>
        <taxon>Pirellulaceae</taxon>
        <taxon>Rhodopirellula</taxon>
    </lineage>
</organism>
<sequence length="584" mass="64740">MISPTISNRLFFSAIVFNCCITSFLSADTKGAEQPVLTAVVIEVADPWTGQVGLQAGLEAAGFEVATIDLQQDTLPVADLIAVGSFASEEAAVRKWLENNRKLLGERVAAGAVLLELTQADQTESSIAFLPDSLSASRTDRDGNPVIVHAPQHPLLQRLPRDSSAEDRLLLPNHHRAGSWETLRNQQGFAVLAAIGKSTRDPVLLEASHGEGRIVLTSLFFDKWQSPDGTTVAPARFVDASKSFFRGLQDYVRMVQDQRAPAVDPSPSYQVPEPLPFVEGSATIVALPDTQIYSQHYPQHFLAQTRWIRQHLKDRNIVAVFHEGDITNRNTPDQWENAQQAMDELFGHVPVIAAPGNHDMGPGGNGATHESLMSDYLDEPRFALHPSFQGTMDPGKTENNYSLFETDHAKWIGIALEWAPRDRAVKWADQLLNEHPDRLAVIVTHAYMYYDETKYDWKRTQSQTWSPYKYGVADSPEGINDAGDLWTKLISDHPNVMMVLSGHVLNDGAGLLSEKAPQGNLVHQMLANYQMLHEGGDGWMRLIELLPDGKSIQVRTYSPVFDQYNTDPEHQFTLPLVVGSPTVD</sequence>
<evidence type="ECO:0000259" key="1">
    <source>
        <dbReference type="Pfam" id="PF00149"/>
    </source>
</evidence>
<dbReference type="InterPro" id="IPR004843">
    <property type="entry name" value="Calcineurin-like_PHP"/>
</dbReference>
<dbReference type="PANTHER" id="PTHR43143:SF5">
    <property type="entry name" value="SECRETED PROTEIN"/>
    <property type="match status" value="1"/>
</dbReference>
<dbReference type="GO" id="GO:0016787">
    <property type="term" value="F:hydrolase activity"/>
    <property type="evidence" value="ECO:0007669"/>
    <property type="project" value="InterPro"/>
</dbReference>
<keyword evidence="3" id="KW-1185">Reference proteome</keyword>
<comment type="caution">
    <text evidence="2">The sequence shown here is derived from an EMBL/GenBank/DDBJ whole genome shotgun (WGS) entry which is preliminary data.</text>
</comment>
<name>A0A0J1BH33_RHOIS</name>
<dbReference type="Proteomes" id="UP000036367">
    <property type="component" value="Unassembled WGS sequence"/>
</dbReference>
<dbReference type="Gene3D" id="3.60.21.10">
    <property type="match status" value="1"/>
</dbReference>
<reference evidence="2" key="1">
    <citation type="submission" date="2015-05" db="EMBL/GenBank/DDBJ databases">
        <title>Permanent draft genome of Rhodopirellula islandicus K833.</title>
        <authorList>
            <person name="Kizina J."/>
            <person name="Richter M."/>
            <person name="Glockner F.O."/>
            <person name="Harder J."/>
        </authorList>
    </citation>
    <scope>NUCLEOTIDE SEQUENCE [LARGE SCALE GENOMIC DNA]</scope>
    <source>
        <strain evidence="2">K833</strain>
    </source>
</reference>
<gene>
    <name evidence="2" type="ORF">RISK_002482</name>
</gene>
<dbReference type="PANTHER" id="PTHR43143">
    <property type="entry name" value="METALLOPHOSPHOESTERASE, CALCINEURIN SUPERFAMILY"/>
    <property type="match status" value="1"/>
</dbReference>
<dbReference type="PATRIC" id="fig|595434.4.peg.2368"/>
<evidence type="ECO:0000313" key="2">
    <source>
        <dbReference type="EMBL" id="KLU05850.1"/>
    </source>
</evidence>
<dbReference type="InterPro" id="IPR051918">
    <property type="entry name" value="STPP_CPPED1"/>
</dbReference>
<dbReference type="InterPro" id="IPR029052">
    <property type="entry name" value="Metallo-depent_PP-like"/>
</dbReference>
<evidence type="ECO:0000313" key="3">
    <source>
        <dbReference type="Proteomes" id="UP000036367"/>
    </source>
</evidence>
<accession>A0A0J1BH33</accession>
<dbReference type="SUPFAM" id="SSF56300">
    <property type="entry name" value="Metallo-dependent phosphatases"/>
    <property type="match status" value="1"/>
</dbReference>
<dbReference type="OrthoDB" id="9772095at2"/>
<protein>
    <submittedName>
        <fullName evidence="2">Secreted protein</fullName>
    </submittedName>
</protein>
<proteinExistence type="predicted"/>
<dbReference type="Pfam" id="PF00149">
    <property type="entry name" value="Metallophos"/>
    <property type="match status" value="1"/>
</dbReference>
<dbReference type="EMBL" id="LECT01000017">
    <property type="protein sequence ID" value="KLU05850.1"/>
    <property type="molecule type" value="Genomic_DNA"/>
</dbReference>
<dbReference type="STRING" id="595434.RISK_002482"/>
<dbReference type="AlphaFoldDB" id="A0A0J1BH33"/>
<feature type="domain" description="Calcineurin-like phosphoesterase" evidence="1">
    <location>
        <begin position="284"/>
        <end position="504"/>
    </location>
</feature>
<dbReference type="RefSeq" id="WP_053061125.1">
    <property type="nucleotide sequence ID" value="NZ_LECT01000017.1"/>
</dbReference>